<accession>A0ABZ3CWP1</accession>
<name>A0ABZ3CWP1_9GAMM</name>
<dbReference type="InterPro" id="IPR010982">
    <property type="entry name" value="Lambda_DNA-bd_dom_sf"/>
</dbReference>
<dbReference type="SUPFAM" id="SSF47413">
    <property type="entry name" value="lambda repressor-like DNA-binding domains"/>
    <property type="match status" value="1"/>
</dbReference>
<sequence length="121" mass="13551">MTDEDSVALAKRIGRAIARERLRCDLKQSDVAERMRLGNEAVSRIERGIVLPGLERLFQFAEVFDCEVGDLLSETSPLAQDRAKHLANLLEPLSAEDRELVTGLIEQLSTRLQHPKTRGAK</sequence>
<evidence type="ECO:0000259" key="1">
    <source>
        <dbReference type="PROSITE" id="PS50943"/>
    </source>
</evidence>
<dbReference type="RefSeq" id="WP_342595967.1">
    <property type="nucleotide sequence ID" value="NZ_CP151919.1"/>
</dbReference>
<dbReference type="SMART" id="SM00530">
    <property type="entry name" value="HTH_XRE"/>
    <property type="match status" value="1"/>
</dbReference>
<dbReference type="Pfam" id="PF01381">
    <property type="entry name" value="HTH_3"/>
    <property type="match status" value="1"/>
</dbReference>
<keyword evidence="3" id="KW-1185">Reference proteome</keyword>
<gene>
    <name evidence="2" type="ORF">AAGT95_06625</name>
</gene>
<dbReference type="CDD" id="cd00093">
    <property type="entry name" value="HTH_XRE"/>
    <property type="match status" value="1"/>
</dbReference>
<protein>
    <submittedName>
        <fullName evidence="2">Helix-turn-helix transcriptional regulator</fullName>
    </submittedName>
</protein>
<proteinExistence type="predicted"/>
<dbReference type="PROSITE" id="PS50943">
    <property type="entry name" value="HTH_CROC1"/>
    <property type="match status" value="1"/>
</dbReference>
<dbReference type="InterPro" id="IPR001387">
    <property type="entry name" value="Cro/C1-type_HTH"/>
</dbReference>
<organism evidence="2 3">
    <name type="scientific">Salinicola lusitanus</name>
    <dbReference type="NCBI Taxonomy" id="1949085"/>
    <lineage>
        <taxon>Bacteria</taxon>
        <taxon>Pseudomonadati</taxon>
        <taxon>Pseudomonadota</taxon>
        <taxon>Gammaproteobacteria</taxon>
        <taxon>Oceanospirillales</taxon>
        <taxon>Halomonadaceae</taxon>
        <taxon>Salinicola</taxon>
    </lineage>
</organism>
<dbReference type="Gene3D" id="1.10.260.40">
    <property type="entry name" value="lambda repressor-like DNA-binding domains"/>
    <property type="match status" value="1"/>
</dbReference>
<evidence type="ECO:0000313" key="3">
    <source>
        <dbReference type="Proteomes" id="UP001453229"/>
    </source>
</evidence>
<evidence type="ECO:0000313" key="2">
    <source>
        <dbReference type="EMBL" id="XAD55646.1"/>
    </source>
</evidence>
<reference evidence="2 3" key="1">
    <citation type="submission" date="2024-04" db="EMBL/GenBank/DDBJ databases">
        <title>Salinicola lusitanus LLJ914,a marine bacterium isolated from the Okinawa Trough.</title>
        <authorList>
            <person name="Li J."/>
        </authorList>
    </citation>
    <scope>NUCLEOTIDE SEQUENCE [LARGE SCALE GENOMIC DNA]</scope>
    <source>
        <strain evidence="2 3">LLJ914</strain>
    </source>
</reference>
<feature type="domain" description="HTH cro/C1-type" evidence="1">
    <location>
        <begin position="17"/>
        <end position="71"/>
    </location>
</feature>
<dbReference type="Proteomes" id="UP001453229">
    <property type="component" value="Chromosome"/>
</dbReference>
<dbReference type="EMBL" id="CP151919">
    <property type="protein sequence ID" value="XAD55646.1"/>
    <property type="molecule type" value="Genomic_DNA"/>
</dbReference>